<comment type="similarity">
    <text evidence="1">Belongs to the NAD(P)-dependent epimerase/dehydratase family.</text>
</comment>
<dbReference type="Gene3D" id="3.40.50.720">
    <property type="entry name" value="NAD(P)-binding Rossmann-like Domain"/>
    <property type="match status" value="1"/>
</dbReference>
<keyword evidence="6" id="KW-1185">Reference proteome</keyword>
<reference evidence="5 6" key="1">
    <citation type="submission" date="2015-11" db="EMBL/GenBank/DDBJ databases">
        <authorList>
            <person name="Sahl J."/>
            <person name="Wagner D."/>
            <person name="Keim P."/>
        </authorList>
    </citation>
    <scope>NUCLEOTIDE SEQUENCE [LARGE SCALE GENOMIC DNA]</scope>
    <source>
        <strain evidence="5 6">BDU18</strain>
    </source>
</reference>
<feature type="domain" description="NAD-dependent epimerase/dehydratase" evidence="4">
    <location>
        <begin position="29"/>
        <end position="188"/>
    </location>
</feature>
<evidence type="ECO:0000259" key="4">
    <source>
        <dbReference type="Pfam" id="PF01370"/>
    </source>
</evidence>
<dbReference type="EMBL" id="LNJQ01000001">
    <property type="protein sequence ID" value="KWZ44517.1"/>
    <property type="molecule type" value="Genomic_DNA"/>
</dbReference>
<dbReference type="PANTHER" id="PTHR43103">
    <property type="entry name" value="NUCLEOSIDE-DIPHOSPHATE-SUGAR EPIMERASE"/>
    <property type="match status" value="1"/>
</dbReference>
<evidence type="ECO:0000313" key="5">
    <source>
        <dbReference type="EMBL" id="KWZ44517.1"/>
    </source>
</evidence>
<dbReference type="PANTHER" id="PTHR43103:SF5">
    <property type="entry name" value="4-EPIMERASE, PUTATIVE (AFU_ORTHOLOGUE AFUA_7G00360)-RELATED"/>
    <property type="match status" value="1"/>
</dbReference>
<accession>A0ABR5TL55</accession>
<name>A0ABR5TL55_9BURK</name>
<gene>
    <name evidence="5" type="ORF">WS72_17770</name>
</gene>
<dbReference type="InterPro" id="IPR001509">
    <property type="entry name" value="Epimerase_deHydtase"/>
</dbReference>
<evidence type="ECO:0000256" key="2">
    <source>
        <dbReference type="ARBA" id="ARBA00023002"/>
    </source>
</evidence>
<dbReference type="Proteomes" id="UP000070255">
    <property type="component" value="Unassembled WGS sequence"/>
</dbReference>
<dbReference type="RefSeq" id="WP_059670709.1">
    <property type="nucleotide sequence ID" value="NZ_LNJQ01000001.1"/>
</dbReference>
<evidence type="ECO:0000256" key="3">
    <source>
        <dbReference type="ARBA" id="ARBA00023027"/>
    </source>
</evidence>
<dbReference type="InterPro" id="IPR036291">
    <property type="entry name" value="NAD(P)-bd_dom_sf"/>
</dbReference>
<organism evidence="5 6">
    <name type="scientific">Burkholderia savannae</name>
    <dbReference type="NCBI Taxonomy" id="1637837"/>
    <lineage>
        <taxon>Bacteria</taxon>
        <taxon>Pseudomonadati</taxon>
        <taxon>Pseudomonadota</taxon>
        <taxon>Betaproteobacteria</taxon>
        <taxon>Burkholderiales</taxon>
        <taxon>Burkholderiaceae</taxon>
        <taxon>Burkholderia</taxon>
        <taxon>pseudomallei group</taxon>
    </lineage>
</organism>
<keyword evidence="3" id="KW-0520">NAD</keyword>
<dbReference type="Pfam" id="PF01370">
    <property type="entry name" value="Epimerase"/>
    <property type="match status" value="1"/>
</dbReference>
<comment type="caution">
    <text evidence="5">The sequence shown here is derived from an EMBL/GenBank/DDBJ whole genome shotgun (WGS) entry which is preliminary data.</text>
</comment>
<keyword evidence="2" id="KW-0560">Oxidoreductase</keyword>
<proteinExistence type="inferred from homology"/>
<evidence type="ECO:0000256" key="1">
    <source>
        <dbReference type="ARBA" id="ARBA00007637"/>
    </source>
</evidence>
<evidence type="ECO:0000313" key="6">
    <source>
        <dbReference type="Proteomes" id="UP000070255"/>
    </source>
</evidence>
<protein>
    <submittedName>
        <fullName evidence="5">NAD-dependent dehydratase</fullName>
    </submittedName>
</protein>
<sequence>MTDLLRSNTGAPTADGDPLDGVLTHCGRILLTGAAGGLGRVLRERLRRYADAVRVSDIAPLGDARPGEESARCDLSDAAAVDALVRGVDVIVHFGGVSVEHPFDAVLPANIAGTYHVYEAARRHGVRRVVFASSNHVTGFYEQGERIDAAAPARPDGYYGLSKAFGEQLARFHHDRYGIESVCIRIGSSFPEPTDRRMLVTWLGYDDLEQLVARAMFVPRVGCTIVYGVSANRDAWWDNARAAHLGYRPTQSSEPWRERIERTQPPLADDDPVRRYQGGAFVTAGPFGD</sequence>
<dbReference type="SUPFAM" id="SSF51735">
    <property type="entry name" value="NAD(P)-binding Rossmann-fold domains"/>
    <property type="match status" value="1"/>
</dbReference>